<dbReference type="OrthoDB" id="2104337at2759"/>
<evidence type="ECO:0000256" key="4">
    <source>
        <dbReference type="ARBA" id="ARBA00023180"/>
    </source>
</evidence>
<keyword evidence="4" id="KW-0325">Glycoprotein</keyword>
<feature type="domain" description="Tectonic-1-3 N-terminal" evidence="6">
    <location>
        <begin position="59"/>
        <end position="102"/>
    </location>
</feature>
<keyword evidence="2" id="KW-0732">Signal</keyword>
<keyword evidence="3" id="KW-0970">Cilium biogenesis/degradation</keyword>
<evidence type="ECO:0000256" key="2">
    <source>
        <dbReference type="ARBA" id="ARBA00022729"/>
    </source>
</evidence>
<dbReference type="Proteomes" id="UP001107558">
    <property type="component" value="Chromosome 1"/>
</dbReference>
<name>A0A9J6CNU3_POLVA</name>
<evidence type="ECO:0000259" key="6">
    <source>
        <dbReference type="Pfam" id="PF25752"/>
    </source>
</evidence>
<dbReference type="EMBL" id="JADBJN010000001">
    <property type="protein sequence ID" value="KAG5683637.1"/>
    <property type="molecule type" value="Genomic_DNA"/>
</dbReference>
<dbReference type="InterPro" id="IPR057724">
    <property type="entry name" value="TCTN1-3_N"/>
</dbReference>
<reference evidence="7" key="1">
    <citation type="submission" date="2021-03" db="EMBL/GenBank/DDBJ databases">
        <title>Chromosome level genome of the anhydrobiotic midge Polypedilum vanderplanki.</title>
        <authorList>
            <person name="Yoshida Y."/>
            <person name="Kikawada T."/>
            <person name="Gusev O."/>
        </authorList>
    </citation>
    <scope>NUCLEOTIDE SEQUENCE</scope>
    <source>
        <strain evidence="7">NIAS01</strain>
        <tissue evidence="7">Whole body or cell culture</tissue>
    </source>
</reference>
<evidence type="ECO:0000313" key="7">
    <source>
        <dbReference type="EMBL" id="KAG5683637.1"/>
    </source>
</evidence>
<evidence type="ECO:0000256" key="1">
    <source>
        <dbReference type="ARBA" id="ARBA00007633"/>
    </source>
</evidence>
<dbReference type="Pfam" id="PF07773">
    <property type="entry name" value="TCTN_DUF1619"/>
    <property type="match status" value="1"/>
</dbReference>
<dbReference type="GO" id="GO:0060271">
    <property type="term" value="P:cilium assembly"/>
    <property type="evidence" value="ECO:0007669"/>
    <property type="project" value="TreeGrafter"/>
</dbReference>
<evidence type="ECO:0000313" key="8">
    <source>
        <dbReference type="Proteomes" id="UP001107558"/>
    </source>
</evidence>
<evidence type="ECO:0000259" key="5">
    <source>
        <dbReference type="Pfam" id="PF07773"/>
    </source>
</evidence>
<dbReference type="PANTHER" id="PTHR14611:SF2">
    <property type="entry name" value="TECTONIC"/>
    <property type="match status" value="1"/>
</dbReference>
<dbReference type="PANTHER" id="PTHR14611">
    <property type="entry name" value="TECTONIC FAMILY MEMBER"/>
    <property type="match status" value="1"/>
</dbReference>
<dbReference type="AlphaFoldDB" id="A0A9J6CNU3"/>
<gene>
    <name evidence="7" type="ORF">PVAND_012908</name>
</gene>
<dbReference type="InterPro" id="IPR040354">
    <property type="entry name" value="TCTN1-3"/>
</dbReference>
<evidence type="ECO:0008006" key="9">
    <source>
        <dbReference type="Google" id="ProtNLM"/>
    </source>
</evidence>
<evidence type="ECO:0000256" key="3">
    <source>
        <dbReference type="ARBA" id="ARBA00022794"/>
    </source>
</evidence>
<dbReference type="GO" id="GO:0035869">
    <property type="term" value="C:ciliary transition zone"/>
    <property type="evidence" value="ECO:0007669"/>
    <property type="project" value="TreeGrafter"/>
</dbReference>
<comment type="caution">
    <text evidence="7">The sequence shown here is derived from an EMBL/GenBank/DDBJ whole genome shotgun (WGS) entry which is preliminary data.</text>
</comment>
<sequence length="617" mass="70629">MVCIVCENNVTTTTISLTMSEAVTKQSITSTTASTTTTSVAAPSLENSTKLAHKPSLSNRTIFLNTTSYVCSCDLTFNCDINCCCDLDCNDEIIKAFQCVTDLDIDDFYHSEGLERCTVDSSLLCIAHDNVPSIDFEIQVPFHVEYSKYEWPKNLLASQNLEPQHRETLSSHDFYKYGDAIMAYDLKSEKYEPINVPASTIGEDSRCFLTEPVKFLKSKSIKCLRSINALCSYNAELMLQLLNAQHRPRKMTAMSSSKDVFDVVIESCKHTHNNCTQISTTYANDNGSSSINAEVLELLTEDVYEDIHFKFLINDTKILSATVKFGCNNELTCNVDDFEPSPKIMQTIEIEFVNINENRNEKRVRMKSRGYKNDETIFASRYRPLNDTANASEMIFDYFHNDTKNFIMKLPQIKHGSKCHLMNDQYDQISFNENSQISCRVELTRDANINFTICQQAQQQLIHFLFNTLNLTSNYSRDGYLSDVYVSKFWTPRFDVDSWTRVSVHNMPYWSPEMQESEKMLTCSHIITTANYKFFYSTVKTSGTKKYENFIKSVLVEFGHVDELQLPPIDDDNNTMTHVDIQINVQFIGLSQKTVKNHAIVMKFDFLIIFIGVLLHL</sequence>
<proteinExistence type="inferred from homology"/>
<dbReference type="InterPro" id="IPR011677">
    <property type="entry name" value="TCTN1-3_dom"/>
</dbReference>
<comment type="similarity">
    <text evidence="1">Belongs to the tectonic family.</text>
</comment>
<protein>
    <recommendedName>
        <fullName evidence="9">Tectonic domain-containing protein</fullName>
    </recommendedName>
</protein>
<dbReference type="Pfam" id="PF25752">
    <property type="entry name" value="DUF1619_N"/>
    <property type="match status" value="1"/>
</dbReference>
<accession>A0A9J6CNU3</accession>
<organism evidence="7 8">
    <name type="scientific">Polypedilum vanderplanki</name>
    <name type="common">Sleeping chironomid midge</name>
    <dbReference type="NCBI Taxonomy" id="319348"/>
    <lineage>
        <taxon>Eukaryota</taxon>
        <taxon>Metazoa</taxon>
        <taxon>Ecdysozoa</taxon>
        <taxon>Arthropoda</taxon>
        <taxon>Hexapoda</taxon>
        <taxon>Insecta</taxon>
        <taxon>Pterygota</taxon>
        <taxon>Neoptera</taxon>
        <taxon>Endopterygota</taxon>
        <taxon>Diptera</taxon>
        <taxon>Nematocera</taxon>
        <taxon>Chironomoidea</taxon>
        <taxon>Chironomidae</taxon>
        <taxon>Chironominae</taxon>
        <taxon>Polypedilum</taxon>
        <taxon>Polypedilum</taxon>
    </lineage>
</organism>
<keyword evidence="8" id="KW-1185">Reference proteome</keyword>
<feature type="domain" description="Tectonic-1-3" evidence="5">
    <location>
        <begin position="174"/>
        <end position="355"/>
    </location>
</feature>